<organism evidence="3 4">
    <name type="scientific">Chroococcidiopsis cubana SAG 39.79</name>
    <dbReference type="NCBI Taxonomy" id="388085"/>
    <lineage>
        <taxon>Bacteria</taxon>
        <taxon>Bacillati</taxon>
        <taxon>Cyanobacteriota</taxon>
        <taxon>Cyanophyceae</taxon>
        <taxon>Chroococcidiopsidales</taxon>
        <taxon>Chroococcidiopsidaceae</taxon>
        <taxon>Chroococcidiopsis</taxon>
    </lineage>
</organism>
<evidence type="ECO:0000256" key="1">
    <source>
        <dbReference type="SAM" id="MobiDB-lite"/>
    </source>
</evidence>
<evidence type="ECO:0008006" key="5">
    <source>
        <dbReference type="Google" id="ProtNLM"/>
    </source>
</evidence>
<feature type="signal peptide" evidence="2">
    <location>
        <begin position="1"/>
        <end position="22"/>
    </location>
</feature>
<evidence type="ECO:0000313" key="3">
    <source>
        <dbReference type="EMBL" id="RUT05836.1"/>
    </source>
</evidence>
<gene>
    <name evidence="3" type="ORF">DSM107010_54240</name>
</gene>
<dbReference type="AlphaFoldDB" id="A0AB37UDA6"/>
<evidence type="ECO:0000256" key="2">
    <source>
        <dbReference type="SAM" id="SignalP"/>
    </source>
</evidence>
<proteinExistence type="predicted"/>
<sequence>MDKLKPNLLKLTVALVTTALFTACTPTPIVRNDGVCRQQPQSPECKELGQGHHGGGFIRTGSGRSGSTSERSNTNSRSSRVSPNSPRTQGSPFFGGKTGFGSFGRGGFGLG</sequence>
<reference evidence="3 4" key="1">
    <citation type="journal article" date="2019" name="Genome Biol. Evol.">
        <title>Day and night: Metabolic profiles and evolutionary relationships of six axenic non-marine cyanobacteria.</title>
        <authorList>
            <person name="Will S.E."/>
            <person name="Henke P."/>
            <person name="Boedeker C."/>
            <person name="Huang S."/>
            <person name="Brinkmann H."/>
            <person name="Rohde M."/>
            <person name="Jarek M."/>
            <person name="Friedl T."/>
            <person name="Seufert S."/>
            <person name="Schumacher M."/>
            <person name="Overmann J."/>
            <person name="Neumann-Schaal M."/>
            <person name="Petersen J."/>
        </authorList>
    </citation>
    <scope>NUCLEOTIDE SEQUENCE [LARGE SCALE GENOMIC DNA]</scope>
    <source>
        <strain evidence="3 4">SAG 39.79</strain>
    </source>
</reference>
<dbReference type="Proteomes" id="UP000282574">
    <property type="component" value="Unassembled WGS sequence"/>
</dbReference>
<name>A0AB37UDA6_9CYAN</name>
<protein>
    <recommendedName>
        <fullName evidence="5">Lipoprotein</fullName>
    </recommendedName>
</protein>
<feature type="region of interest" description="Disordered" evidence="1">
    <location>
        <begin position="34"/>
        <end position="111"/>
    </location>
</feature>
<feature type="chain" id="PRO_5044261778" description="Lipoprotein" evidence="2">
    <location>
        <begin position="23"/>
        <end position="111"/>
    </location>
</feature>
<keyword evidence="2" id="KW-0732">Signal</keyword>
<keyword evidence="4" id="KW-1185">Reference proteome</keyword>
<dbReference type="EMBL" id="RSCK01000073">
    <property type="protein sequence ID" value="RUT05836.1"/>
    <property type="molecule type" value="Genomic_DNA"/>
</dbReference>
<accession>A0AB37UDA6</accession>
<comment type="caution">
    <text evidence="3">The sequence shown here is derived from an EMBL/GenBank/DDBJ whole genome shotgun (WGS) entry which is preliminary data.</text>
</comment>
<feature type="compositionally biased region" description="Low complexity" evidence="1">
    <location>
        <begin position="59"/>
        <end position="95"/>
    </location>
</feature>
<dbReference type="PROSITE" id="PS51257">
    <property type="entry name" value="PROKAR_LIPOPROTEIN"/>
    <property type="match status" value="1"/>
</dbReference>
<feature type="compositionally biased region" description="Gly residues" evidence="1">
    <location>
        <begin position="96"/>
        <end position="111"/>
    </location>
</feature>
<evidence type="ECO:0000313" key="4">
    <source>
        <dbReference type="Proteomes" id="UP000282574"/>
    </source>
</evidence>